<feature type="transmembrane region" description="Helical" evidence="8">
    <location>
        <begin position="89"/>
        <end position="117"/>
    </location>
</feature>
<dbReference type="GO" id="GO:0055085">
    <property type="term" value="P:transmembrane transport"/>
    <property type="evidence" value="ECO:0007669"/>
    <property type="project" value="InterPro"/>
</dbReference>
<dbReference type="PROSITE" id="PS50928">
    <property type="entry name" value="ABC_TM1"/>
    <property type="match status" value="1"/>
</dbReference>
<gene>
    <name evidence="10" type="ORF">FHX72_002521</name>
</gene>
<feature type="transmembrane region" description="Helical" evidence="8">
    <location>
        <begin position="183"/>
        <end position="202"/>
    </location>
</feature>
<accession>A0A7W4UPW7</accession>
<dbReference type="InterPro" id="IPR035906">
    <property type="entry name" value="MetI-like_sf"/>
</dbReference>
<keyword evidence="6 8" id="KW-1133">Transmembrane helix</keyword>
<evidence type="ECO:0000256" key="5">
    <source>
        <dbReference type="ARBA" id="ARBA00022692"/>
    </source>
</evidence>
<evidence type="ECO:0000256" key="2">
    <source>
        <dbReference type="ARBA" id="ARBA00007069"/>
    </source>
</evidence>
<dbReference type="PANTHER" id="PTHR42929">
    <property type="entry name" value="INNER MEMBRANE ABC TRANSPORTER PERMEASE PROTEIN YDCU-RELATED-RELATED"/>
    <property type="match status" value="1"/>
</dbReference>
<feature type="domain" description="ABC transmembrane type-1" evidence="9">
    <location>
        <begin position="92"/>
        <end position="305"/>
    </location>
</feature>
<dbReference type="EMBL" id="JACHWJ010000003">
    <property type="protein sequence ID" value="MBB2958376.1"/>
    <property type="molecule type" value="Genomic_DNA"/>
</dbReference>
<feature type="transmembrane region" description="Helical" evidence="8">
    <location>
        <begin position="223"/>
        <end position="245"/>
    </location>
</feature>
<evidence type="ECO:0000256" key="6">
    <source>
        <dbReference type="ARBA" id="ARBA00022989"/>
    </source>
</evidence>
<evidence type="ECO:0000313" key="10">
    <source>
        <dbReference type="EMBL" id="MBB2958376.1"/>
    </source>
</evidence>
<dbReference type="Proteomes" id="UP000545286">
    <property type="component" value="Unassembled WGS sequence"/>
</dbReference>
<evidence type="ECO:0000313" key="11">
    <source>
        <dbReference type="Proteomes" id="UP000545286"/>
    </source>
</evidence>
<proteinExistence type="inferred from homology"/>
<feature type="transmembrane region" description="Helical" evidence="8">
    <location>
        <begin position="129"/>
        <end position="153"/>
    </location>
</feature>
<comment type="subcellular location">
    <subcellularLocation>
        <location evidence="1">Cell membrane</location>
        <topology evidence="1">Multi-pass membrane protein</topology>
    </subcellularLocation>
</comment>
<keyword evidence="11" id="KW-1185">Reference proteome</keyword>
<reference evidence="10 11" key="1">
    <citation type="submission" date="2020-08" db="EMBL/GenBank/DDBJ databases">
        <title>Sequencing the genomes of 1000 actinobacteria strains.</title>
        <authorList>
            <person name="Klenk H.-P."/>
        </authorList>
    </citation>
    <scope>NUCLEOTIDE SEQUENCE [LARGE SCALE GENOMIC DNA]</scope>
    <source>
        <strain evidence="10 11">DSM 20419</strain>
    </source>
</reference>
<keyword evidence="3" id="KW-0813">Transport</keyword>
<evidence type="ECO:0000256" key="3">
    <source>
        <dbReference type="ARBA" id="ARBA00022448"/>
    </source>
</evidence>
<evidence type="ECO:0000256" key="8">
    <source>
        <dbReference type="SAM" id="Phobius"/>
    </source>
</evidence>
<keyword evidence="4" id="KW-1003">Cell membrane</keyword>
<dbReference type="InterPro" id="IPR000515">
    <property type="entry name" value="MetI-like"/>
</dbReference>
<name>A0A7W4UPW7_9MICO</name>
<comment type="caution">
    <text evidence="10">The sequence shown here is derived from an EMBL/GenBank/DDBJ whole genome shotgun (WGS) entry which is preliminary data.</text>
</comment>
<keyword evidence="5 8" id="KW-0812">Transmembrane</keyword>
<keyword evidence="7 8" id="KW-0472">Membrane</keyword>
<dbReference type="GO" id="GO:0005886">
    <property type="term" value="C:plasma membrane"/>
    <property type="evidence" value="ECO:0007669"/>
    <property type="project" value="UniProtKB-SubCell"/>
</dbReference>
<dbReference type="PANTHER" id="PTHR42929:SF1">
    <property type="entry name" value="INNER MEMBRANE ABC TRANSPORTER PERMEASE PROTEIN YDCU-RELATED"/>
    <property type="match status" value="1"/>
</dbReference>
<comment type="similarity">
    <text evidence="2">Belongs to the binding-protein-dependent transport system permease family. CysTW subfamily.</text>
</comment>
<protein>
    <submittedName>
        <fullName evidence="10">Putative spermidine/putrescine transport system permease protein</fullName>
    </submittedName>
</protein>
<feature type="transmembrane region" description="Helical" evidence="8">
    <location>
        <begin position="48"/>
        <end position="69"/>
    </location>
</feature>
<evidence type="ECO:0000256" key="4">
    <source>
        <dbReference type="ARBA" id="ARBA00022475"/>
    </source>
</evidence>
<evidence type="ECO:0000259" key="9">
    <source>
        <dbReference type="PROSITE" id="PS50928"/>
    </source>
</evidence>
<dbReference type="AlphaFoldDB" id="A0A7W4UPW7"/>
<evidence type="ECO:0000256" key="1">
    <source>
        <dbReference type="ARBA" id="ARBA00004651"/>
    </source>
</evidence>
<dbReference type="Gene3D" id="1.10.3720.10">
    <property type="entry name" value="MetI-like"/>
    <property type="match status" value="1"/>
</dbReference>
<dbReference type="RefSeq" id="WP_183625360.1">
    <property type="nucleotide sequence ID" value="NZ_JACHWJ010000003.1"/>
</dbReference>
<organism evidence="10 11">
    <name type="scientific">Pseudoclavibacter helvolus</name>
    <dbReference type="NCBI Taxonomy" id="255205"/>
    <lineage>
        <taxon>Bacteria</taxon>
        <taxon>Bacillati</taxon>
        <taxon>Actinomycetota</taxon>
        <taxon>Actinomycetes</taxon>
        <taxon>Micrococcales</taxon>
        <taxon>Microbacteriaceae</taxon>
        <taxon>Pseudoclavibacter</taxon>
    </lineage>
</organism>
<evidence type="ECO:0000256" key="7">
    <source>
        <dbReference type="ARBA" id="ARBA00023136"/>
    </source>
</evidence>
<dbReference type="SUPFAM" id="SSF161098">
    <property type="entry name" value="MetI-like"/>
    <property type="match status" value="1"/>
</dbReference>
<feature type="transmembrane region" description="Helical" evidence="8">
    <location>
        <begin position="284"/>
        <end position="306"/>
    </location>
</feature>
<sequence>MTATAPLAAATEPVGAAAPAVASSALGRRPWGAPRAASRTSLIGVAPFLVYTGVFLLLPTLLVVVGAFFTRQGVFTTSGFERLFSPASITIFWTSTWLSVVTAVLGAIIGAVVAYALSTSPANSIGRRVFTAFNSVLAQFGGVMLAFAFVATIGTNGMLTRFLQGAAGFQVDSGFLSSVPGLVAVYLYFQVPLMVSVFLPAVDGIRKEWRDATVMLGGSSFVYWFRVAGPLLAPSFLGSVLLLFANSFSAFATAAALISQQTIIVPMEIEAALRNENTAGLESYAQALALGMIVVVAIVMSLYALLQKRSSRWLSR</sequence>